<evidence type="ECO:0000256" key="2">
    <source>
        <dbReference type="ARBA" id="ARBA00001933"/>
    </source>
</evidence>
<dbReference type="GO" id="GO:0030170">
    <property type="term" value="F:pyridoxal phosphate binding"/>
    <property type="evidence" value="ECO:0007669"/>
    <property type="project" value="InterPro"/>
</dbReference>
<sequence>MQQCTSKQQKGEEFEKTHKLLYDLMSSYLGQDIDTIERSIVNHVEYTLASTRFDFDDTKAYLATSHSVRDRLIERFNDTNVAIEDCRCKRVHYLSLEFLMGRSLQNSLINLGIEGRYQEALLDLGYAMEDIFGEEKDAALGNGGLGRLAACYLDSLATQNIPATGYGIRYNYGIFQQEISKEGYQVEHPEYWLTFGSPWEIEREDVRYEIQFYGHVNESKDAYGNTVMEWCDTQKVVAVAFDTPINGYNTNTTINLRLWKANPFSEFNLSSFNEGDYISALNNRENAISISSILYPNDSTYNGKELRLKQQYFFVSATIQDVLADFKEQCLPWEQFPEYHTFQLNDTHPAVAIPELIRLLVDREHLTLADAIEITSRCMNYTNHTVLPEALETWDVELFGRLLPRHLQIIYALNDRLMKEVQKHYPGDGRMCSVLSVFEETSPKRIRMANLCVAFCHRVNGVAELHTAILTTSVFRDFHRLFPEKFVNITNGITPRRWLALCNPSLTQLLRETIDEDFLCNLELIAAIREFAEDPGFQQRWRESKLQNKRRLARYMETQLGVAVPCTAVFDAQVKRIHEYKRQLLNILYCIHRYLQLKRMGRAELERQVEVVKIFAGKAAPAYSMAKAIIHLIVKAGEVINGDASIQNKLKVVFVPNYNVSMAELIIPASDVSEHISTVGKEASGTSNMKFSLNGALLLCTMDGSSIEIANEVGLQNVFAFGPSYEEQQEGIAPKPIPAALQEVFRVLLEGNIISPEEAKFIIHPLQSGDYFRVCADFDDYVRAQEEMQELWRDQTEWTRRSIETVAGMGKFSSDTAIAKYCQYVWEVRSLEGTATEVKRTRSFPRLNSIPKDLMAYH</sequence>
<evidence type="ECO:0000256" key="8">
    <source>
        <dbReference type="ARBA" id="ARBA00023277"/>
    </source>
</evidence>
<dbReference type="PANTHER" id="PTHR11468:SF3">
    <property type="entry name" value="GLYCOGEN PHOSPHORYLASE, LIVER FORM"/>
    <property type="match status" value="1"/>
</dbReference>
<dbReference type="InterPro" id="IPR011833">
    <property type="entry name" value="Glycg_phsphrylas"/>
</dbReference>
<dbReference type="OrthoDB" id="9215500at2759"/>
<evidence type="ECO:0000256" key="4">
    <source>
        <dbReference type="ARBA" id="ARBA00022533"/>
    </source>
</evidence>
<dbReference type="GO" id="GO:0008184">
    <property type="term" value="F:glycogen phosphorylase activity"/>
    <property type="evidence" value="ECO:0007669"/>
    <property type="project" value="InterPro"/>
</dbReference>
<dbReference type="GO" id="GO:0005980">
    <property type="term" value="P:glycogen catabolic process"/>
    <property type="evidence" value="ECO:0007669"/>
    <property type="project" value="TreeGrafter"/>
</dbReference>
<accession>A0A196SMV0</accession>
<comment type="caution">
    <text evidence="11">The sequence shown here is derived from an EMBL/GenBank/DDBJ whole genome shotgun (WGS) entry which is preliminary data.</text>
</comment>
<organism evidence="11 12">
    <name type="scientific">Blastocystis sp. subtype 1 (strain ATCC 50177 / NandII)</name>
    <dbReference type="NCBI Taxonomy" id="478820"/>
    <lineage>
        <taxon>Eukaryota</taxon>
        <taxon>Sar</taxon>
        <taxon>Stramenopiles</taxon>
        <taxon>Bigyra</taxon>
        <taxon>Opalozoa</taxon>
        <taxon>Opalinata</taxon>
        <taxon>Blastocystidae</taxon>
        <taxon>Blastocystis</taxon>
    </lineage>
</organism>
<keyword evidence="12" id="KW-1185">Reference proteome</keyword>
<dbReference type="Gene3D" id="3.40.50.2000">
    <property type="entry name" value="Glycogen Phosphorylase B"/>
    <property type="match status" value="2"/>
</dbReference>
<evidence type="ECO:0000313" key="12">
    <source>
        <dbReference type="Proteomes" id="UP000078348"/>
    </source>
</evidence>
<keyword evidence="5 10" id="KW-0328">Glycosyltransferase</keyword>
<dbReference type="PROSITE" id="PS00102">
    <property type="entry name" value="PHOSPHORYLASE"/>
    <property type="match status" value="1"/>
</dbReference>
<dbReference type="CDD" id="cd04300">
    <property type="entry name" value="GT35_Glycogen_Phosphorylase"/>
    <property type="match status" value="1"/>
</dbReference>
<evidence type="ECO:0000256" key="7">
    <source>
        <dbReference type="ARBA" id="ARBA00022898"/>
    </source>
</evidence>
<dbReference type="AlphaFoldDB" id="A0A196SMV0"/>
<evidence type="ECO:0000256" key="5">
    <source>
        <dbReference type="ARBA" id="ARBA00022676"/>
    </source>
</evidence>
<evidence type="ECO:0000256" key="9">
    <source>
        <dbReference type="PIRSR" id="PIRSR000460-1"/>
    </source>
</evidence>
<dbReference type="GO" id="GO:0005737">
    <property type="term" value="C:cytoplasm"/>
    <property type="evidence" value="ECO:0007669"/>
    <property type="project" value="TreeGrafter"/>
</dbReference>
<proteinExistence type="inferred from homology"/>
<comment type="cofactor">
    <cofactor evidence="2 10">
        <name>pyridoxal 5'-phosphate</name>
        <dbReference type="ChEBI" id="CHEBI:597326"/>
    </cofactor>
</comment>
<keyword evidence="8 10" id="KW-0119">Carbohydrate metabolism</keyword>
<protein>
    <recommendedName>
        <fullName evidence="10">Alpha-1,4 glucan phosphorylase</fullName>
        <ecNumber evidence="10">2.4.1.1</ecNumber>
    </recommendedName>
</protein>
<dbReference type="Pfam" id="PF00343">
    <property type="entry name" value="Phosphorylase"/>
    <property type="match status" value="1"/>
</dbReference>
<keyword evidence="6 10" id="KW-0808">Transferase</keyword>
<comment type="function">
    <text evidence="10">Allosteric enzyme that catalyzes the rate-limiting step in glycogen catabolism, the phosphorolytic cleavage of glycogen to produce glucose-1-phosphate, and plays a central role in maintaining cellular and organismal glucose homeostasis.</text>
</comment>
<evidence type="ECO:0000256" key="1">
    <source>
        <dbReference type="ARBA" id="ARBA00001275"/>
    </source>
</evidence>
<dbReference type="EC" id="2.4.1.1" evidence="10"/>
<feature type="modified residue" description="N6-(pyridoxal phosphate)lysine" evidence="9">
    <location>
        <position position="690"/>
    </location>
</feature>
<dbReference type="InterPro" id="IPR000811">
    <property type="entry name" value="Glyco_trans_35"/>
</dbReference>
<dbReference type="NCBIfam" id="TIGR02093">
    <property type="entry name" value="P_ylase"/>
    <property type="match status" value="1"/>
</dbReference>
<keyword evidence="7 9" id="KW-0663">Pyridoxal phosphate</keyword>
<dbReference type="FunFam" id="3.40.50.2000:FF:000002">
    <property type="entry name" value="Alpha-1,4 glucan phosphorylase"/>
    <property type="match status" value="1"/>
</dbReference>
<keyword evidence="4" id="KW-0021">Allosteric enzyme</keyword>
<evidence type="ECO:0000256" key="10">
    <source>
        <dbReference type="RuleBase" id="RU000587"/>
    </source>
</evidence>
<gene>
    <name evidence="11" type="ORF">AV274_1058</name>
</gene>
<evidence type="ECO:0000256" key="6">
    <source>
        <dbReference type="ARBA" id="ARBA00022679"/>
    </source>
</evidence>
<dbReference type="FunFam" id="3.40.50.2000:FF:000003">
    <property type="entry name" value="Alpha-1,4 glucan phosphorylase"/>
    <property type="match status" value="1"/>
</dbReference>
<dbReference type="InterPro" id="IPR035090">
    <property type="entry name" value="Pyridoxal_P_attach_site"/>
</dbReference>
<dbReference type="PANTHER" id="PTHR11468">
    <property type="entry name" value="GLYCOGEN PHOSPHORYLASE"/>
    <property type="match status" value="1"/>
</dbReference>
<dbReference type="EMBL" id="LXWW01000042">
    <property type="protein sequence ID" value="OAO17199.1"/>
    <property type="molecule type" value="Genomic_DNA"/>
</dbReference>
<comment type="catalytic activity">
    <reaction evidence="1 10">
        <text>[(1-&gt;4)-alpha-D-glucosyl](n) + phosphate = [(1-&gt;4)-alpha-D-glucosyl](n-1) + alpha-D-glucose 1-phosphate</text>
        <dbReference type="Rhea" id="RHEA:41732"/>
        <dbReference type="Rhea" id="RHEA-COMP:9584"/>
        <dbReference type="Rhea" id="RHEA-COMP:9586"/>
        <dbReference type="ChEBI" id="CHEBI:15444"/>
        <dbReference type="ChEBI" id="CHEBI:43474"/>
        <dbReference type="ChEBI" id="CHEBI:58601"/>
        <dbReference type="EC" id="2.4.1.1"/>
    </reaction>
</comment>
<evidence type="ECO:0000256" key="3">
    <source>
        <dbReference type="ARBA" id="ARBA00006047"/>
    </source>
</evidence>
<dbReference type="SUPFAM" id="SSF53756">
    <property type="entry name" value="UDP-Glycosyltransferase/glycogen phosphorylase"/>
    <property type="match status" value="1"/>
</dbReference>
<dbReference type="Proteomes" id="UP000078348">
    <property type="component" value="Unassembled WGS sequence"/>
</dbReference>
<name>A0A196SMV0_BLAHN</name>
<evidence type="ECO:0000313" key="11">
    <source>
        <dbReference type="EMBL" id="OAO17199.1"/>
    </source>
</evidence>
<comment type="similarity">
    <text evidence="3 10">Belongs to the glycogen phosphorylase family.</text>
</comment>
<dbReference type="STRING" id="478820.A0A196SMV0"/>
<dbReference type="PIRSF" id="PIRSF000460">
    <property type="entry name" value="Pprylas_GlgP"/>
    <property type="match status" value="1"/>
</dbReference>
<reference evidence="11 12" key="1">
    <citation type="submission" date="2016-05" db="EMBL/GenBank/DDBJ databases">
        <title>Nuclear genome of Blastocystis sp. subtype 1 NandII.</title>
        <authorList>
            <person name="Gentekaki E."/>
            <person name="Curtis B."/>
            <person name="Stairs C."/>
            <person name="Eme L."/>
            <person name="Herman E."/>
            <person name="Klimes V."/>
            <person name="Arias M.C."/>
            <person name="Elias M."/>
            <person name="Hilliou F."/>
            <person name="Klute M."/>
            <person name="Malik S.-B."/>
            <person name="Pightling A."/>
            <person name="Rachubinski R."/>
            <person name="Salas D."/>
            <person name="Schlacht A."/>
            <person name="Suga H."/>
            <person name="Archibald J."/>
            <person name="Ball S.G."/>
            <person name="Clark G."/>
            <person name="Dacks J."/>
            <person name="Van Der Giezen M."/>
            <person name="Tsaousis A."/>
            <person name="Roger A."/>
        </authorList>
    </citation>
    <scope>NUCLEOTIDE SEQUENCE [LARGE SCALE GENOMIC DNA]</scope>
    <source>
        <strain evidence="12">ATCC 50177 / NandII</strain>
    </source>
</reference>